<dbReference type="OrthoDB" id="1734943at2759"/>
<feature type="compositionally biased region" description="Low complexity" evidence="1">
    <location>
        <begin position="7"/>
        <end position="17"/>
    </location>
</feature>
<dbReference type="AlphaFoldDB" id="A0A4S4LCS1"/>
<name>A0A4S4LCS1_9AGAM</name>
<organism evidence="2 3">
    <name type="scientific">Phellinidium pouzarii</name>
    <dbReference type="NCBI Taxonomy" id="167371"/>
    <lineage>
        <taxon>Eukaryota</taxon>
        <taxon>Fungi</taxon>
        <taxon>Dikarya</taxon>
        <taxon>Basidiomycota</taxon>
        <taxon>Agaricomycotina</taxon>
        <taxon>Agaricomycetes</taxon>
        <taxon>Hymenochaetales</taxon>
        <taxon>Hymenochaetaceae</taxon>
        <taxon>Phellinidium</taxon>
    </lineage>
</organism>
<proteinExistence type="predicted"/>
<sequence>MHALKTPAFLRPSSRPSSPLPTPTPAPVRNDIDLAVEQRPARPLTKLALTHFSRKPSPAPTRSVTPSTLVQDGSYLESLSLKLSEAVTKALAQPSNAVVPGDVLNGKRPIPTGRGQALGELISSELQASQGNVHLQRAILRLLHRPLSVLITNLSALLLPLISSTAFLMPPSPTVQLPNPNATQAHALAVAGFAGELLDCLDGLDLDASHDHRGDGLNSFREGLISLIGRVANPLIGGIKGDVLPLIQALESVHPHSLTSALTKSGGSGSKPSSHQHPSVMSLQALIPIYAKALGRYTASKSMQSTLATFLISVIWHALVALSHRPSVSRSRSNSVSALSAASSNNTFKKRMASDARVLYDLLILLPKPSPTNNTNRVAREAVDEAFESLAALSALLGAVDGGADLREDFDLELLTDGLSPLIALPVLLRWSGHGEPQVITAMLGIDEHEYRNGCLSGFGRADECATMVAERMLDILRNDTTDDPKTKIVVKYLEGSIAR</sequence>
<evidence type="ECO:0000256" key="1">
    <source>
        <dbReference type="SAM" id="MobiDB-lite"/>
    </source>
</evidence>
<comment type="caution">
    <text evidence="2">The sequence shown here is derived from an EMBL/GenBank/DDBJ whole genome shotgun (WGS) entry which is preliminary data.</text>
</comment>
<gene>
    <name evidence="2" type="ORF">EW145_g2041</name>
</gene>
<evidence type="ECO:0000313" key="3">
    <source>
        <dbReference type="Proteomes" id="UP000308199"/>
    </source>
</evidence>
<dbReference type="EMBL" id="SGPK01000065">
    <property type="protein sequence ID" value="THH09387.1"/>
    <property type="molecule type" value="Genomic_DNA"/>
</dbReference>
<feature type="region of interest" description="Disordered" evidence="1">
    <location>
        <begin position="1"/>
        <end position="29"/>
    </location>
</feature>
<evidence type="ECO:0000313" key="2">
    <source>
        <dbReference type="EMBL" id="THH09387.1"/>
    </source>
</evidence>
<reference evidence="2 3" key="1">
    <citation type="submission" date="2019-02" db="EMBL/GenBank/DDBJ databases">
        <title>Genome sequencing of the rare red list fungi Phellinidium pouzarii.</title>
        <authorList>
            <person name="Buettner E."/>
            <person name="Kellner H."/>
        </authorList>
    </citation>
    <scope>NUCLEOTIDE SEQUENCE [LARGE SCALE GENOMIC DNA]</scope>
    <source>
        <strain evidence="2 3">DSM 108285</strain>
    </source>
</reference>
<dbReference type="Proteomes" id="UP000308199">
    <property type="component" value="Unassembled WGS sequence"/>
</dbReference>
<protein>
    <submittedName>
        <fullName evidence="2">Uncharacterized protein</fullName>
    </submittedName>
</protein>
<keyword evidence="3" id="KW-1185">Reference proteome</keyword>
<accession>A0A4S4LCS1</accession>